<dbReference type="AlphaFoldDB" id="A0A7W6WGE3"/>
<comment type="caution">
    <text evidence="1">The sequence shown here is derived from an EMBL/GenBank/DDBJ whole genome shotgun (WGS) entry which is preliminary data.</text>
</comment>
<protein>
    <submittedName>
        <fullName evidence="1">Nitrate reductase assembly molybdenum cofactor insertion protein NarJ</fullName>
    </submittedName>
</protein>
<reference evidence="1 2" key="1">
    <citation type="submission" date="2020-08" db="EMBL/GenBank/DDBJ databases">
        <title>Genomic Encyclopedia of Type Strains, Phase IV (KMG-V): Genome sequencing to study the core and pangenomes of soil and plant-associated prokaryotes.</title>
        <authorList>
            <person name="Whitman W."/>
        </authorList>
    </citation>
    <scope>NUCLEOTIDE SEQUENCE [LARGE SCALE GENOMIC DNA]</scope>
    <source>
        <strain evidence="1 2">SEMIA 402</strain>
    </source>
</reference>
<organism evidence="1 2">
    <name type="scientific">Rhizobium mongolense</name>
    <dbReference type="NCBI Taxonomy" id="57676"/>
    <lineage>
        <taxon>Bacteria</taxon>
        <taxon>Pseudomonadati</taxon>
        <taxon>Pseudomonadota</taxon>
        <taxon>Alphaproteobacteria</taxon>
        <taxon>Hyphomicrobiales</taxon>
        <taxon>Rhizobiaceae</taxon>
        <taxon>Rhizobium/Agrobacterium group</taxon>
        <taxon>Rhizobium</taxon>
    </lineage>
</organism>
<evidence type="ECO:0000313" key="1">
    <source>
        <dbReference type="EMBL" id="MBB4276920.1"/>
    </source>
</evidence>
<dbReference type="RefSeq" id="WP_183927590.1">
    <property type="nucleotide sequence ID" value="NZ_JACIGM010000011.1"/>
</dbReference>
<dbReference type="EMBL" id="JACIGM010000011">
    <property type="protein sequence ID" value="MBB4276920.1"/>
    <property type="molecule type" value="Genomic_DNA"/>
</dbReference>
<gene>
    <name evidence="1" type="ORF">GGE12_004718</name>
</gene>
<accession>A0A7W6WGE3</accession>
<evidence type="ECO:0000313" key="2">
    <source>
        <dbReference type="Proteomes" id="UP000533641"/>
    </source>
</evidence>
<sequence length="111" mass="12838">MDDLEVERLKANVAEQLDPAQYLGLSELLRRLARARLGDIAIERRTQMVLENRKCSYCGHTDVVKHGRDGGRQRFRCRGRFTEDDEVLGCELFDTLIHTYLPNPPHTPEML</sequence>
<proteinExistence type="predicted"/>
<name>A0A7W6WGE3_9HYPH</name>
<dbReference type="Proteomes" id="UP000533641">
    <property type="component" value="Unassembled WGS sequence"/>
</dbReference>